<accession>A0A2T8HFS9</accession>
<feature type="transmembrane region" description="Helical" evidence="6">
    <location>
        <begin position="157"/>
        <end position="178"/>
    </location>
</feature>
<comment type="subcellular location">
    <subcellularLocation>
        <location evidence="1">Cell inner membrane</location>
        <topology evidence="1">Multi-pass membrane protein</topology>
    </subcellularLocation>
    <subcellularLocation>
        <location evidence="6">Cell membrane</location>
        <topology evidence="6">Multi-pass membrane protein</topology>
    </subcellularLocation>
</comment>
<keyword evidence="6" id="KW-0915">Sodium</keyword>
<keyword evidence="6" id="KW-0406">Ion transport</keyword>
<dbReference type="Pfam" id="PF06965">
    <property type="entry name" value="Na_H_antiport_1"/>
    <property type="match status" value="1"/>
</dbReference>
<name>A0A2T8HFS9_9SPHI</name>
<feature type="transmembrane region" description="Helical" evidence="6">
    <location>
        <begin position="184"/>
        <end position="205"/>
    </location>
</feature>
<dbReference type="GO" id="GO:0006885">
    <property type="term" value="P:regulation of pH"/>
    <property type="evidence" value="ECO:0007669"/>
    <property type="project" value="UniProtKB-UniRule"/>
</dbReference>
<evidence type="ECO:0000256" key="6">
    <source>
        <dbReference type="HAMAP-Rule" id="MF_01844"/>
    </source>
</evidence>
<feature type="transmembrane region" description="Helical" evidence="6">
    <location>
        <begin position="364"/>
        <end position="384"/>
    </location>
</feature>
<keyword evidence="6" id="KW-0739">Sodium transport</keyword>
<evidence type="ECO:0000313" key="8">
    <source>
        <dbReference type="Proteomes" id="UP000245627"/>
    </source>
</evidence>
<dbReference type="OrthoDB" id="9808135at2"/>
<sequence>MQRINLTVFKSFFKSANAGGILLLICVLLSLAIANSPWKDNLQAFLDYPLGTDFGSIHLRYPLLLWINDGLMAIFFLLVGLEIKREVVEGELSSPKKASLPILCAIGGAIVPALIYLSLNSGTITEGGWGIPMATDIAFALAVINILGKRIPASLKIFLAALAIVDDLIAILVIAFFYSSGIELTYLLYAGIGLVVLVVMNRLNVLNPYLYLIPGVFVWYFVHHSGIHATIAGVLVAMTIPTNDTEIESPLERLEHALVRPVNFLIIPLFAFANTNITLQSEMIDGLAAPLGLGITLGLLLGKPIGILLTTFLCVKTKIGVLPKGSTWIHILGVGLLAGIGFTMSIFIALLSFSDPLHVSEAKLSILLTSLFAGLLGYLILYFSPKKIISENKKLDSETITIGKSLDD</sequence>
<feature type="transmembrane region" description="Helical" evidence="6">
    <location>
        <begin position="58"/>
        <end position="79"/>
    </location>
</feature>
<dbReference type="EMBL" id="QDKG01000006">
    <property type="protein sequence ID" value="PVH24264.1"/>
    <property type="molecule type" value="Genomic_DNA"/>
</dbReference>
<feature type="transmembrane region" description="Helical" evidence="6">
    <location>
        <begin position="217"/>
        <end position="240"/>
    </location>
</feature>
<evidence type="ECO:0000256" key="5">
    <source>
        <dbReference type="ARBA" id="ARBA00023136"/>
    </source>
</evidence>
<evidence type="ECO:0000256" key="4">
    <source>
        <dbReference type="ARBA" id="ARBA00022989"/>
    </source>
</evidence>
<keyword evidence="3 6" id="KW-0812">Transmembrane</keyword>
<keyword evidence="6" id="KW-0050">Antiport</keyword>
<dbReference type="InterPro" id="IPR004670">
    <property type="entry name" value="NhaA"/>
</dbReference>
<dbReference type="RefSeq" id="WP_116776662.1">
    <property type="nucleotide sequence ID" value="NZ_QDKG01000006.1"/>
</dbReference>
<dbReference type="NCBIfam" id="NF007111">
    <property type="entry name" value="PRK09560.1"/>
    <property type="match status" value="1"/>
</dbReference>
<dbReference type="AlphaFoldDB" id="A0A2T8HFS9"/>
<dbReference type="Proteomes" id="UP000245627">
    <property type="component" value="Unassembled WGS sequence"/>
</dbReference>
<evidence type="ECO:0000313" key="7">
    <source>
        <dbReference type="EMBL" id="PVH24264.1"/>
    </source>
</evidence>
<dbReference type="GO" id="GO:0005886">
    <property type="term" value="C:plasma membrane"/>
    <property type="evidence" value="ECO:0007669"/>
    <property type="project" value="UniProtKB-SubCell"/>
</dbReference>
<organism evidence="7 8">
    <name type="scientific">Sphingobacterium corticibacter</name>
    <dbReference type="NCBI Taxonomy" id="2171749"/>
    <lineage>
        <taxon>Bacteria</taxon>
        <taxon>Pseudomonadati</taxon>
        <taxon>Bacteroidota</taxon>
        <taxon>Sphingobacteriia</taxon>
        <taxon>Sphingobacteriales</taxon>
        <taxon>Sphingobacteriaceae</taxon>
        <taxon>Sphingobacterium</taxon>
    </lineage>
</organism>
<gene>
    <name evidence="6 7" type="primary">nhaA</name>
    <name evidence="7" type="ORF">DC487_14355</name>
</gene>
<dbReference type="PANTHER" id="PTHR30341:SF0">
    <property type="entry name" value="NA(+)_H(+) ANTIPORTER NHAA"/>
    <property type="match status" value="1"/>
</dbReference>
<feature type="transmembrane region" description="Helical" evidence="6">
    <location>
        <begin position="129"/>
        <end position="148"/>
    </location>
</feature>
<keyword evidence="6" id="KW-0813">Transport</keyword>
<dbReference type="PANTHER" id="PTHR30341">
    <property type="entry name" value="SODIUM ION/PROTON ANTIPORTER NHAA-RELATED"/>
    <property type="match status" value="1"/>
</dbReference>
<keyword evidence="8" id="KW-1185">Reference proteome</keyword>
<protein>
    <recommendedName>
        <fullName evidence="6">Na(+)/H(+) antiporter NhaA</fullName>
    </recommendedName>
    <alternativeName>
        <fullName evidence="6">Sodium/proton antiporter NhaA</fullName>
    </alternativeName>
</protein>
<keyword evidence="5 6" id="KW-0472">Membrane</keyword>
<evidence type="ECO:0000256" key="3">
    <source>
        <dbReference type="ARBA" id="ARBA00022692"/>
    </source>
</evidence>
<feature type="transmembrane region" description="Helical" evidence="6">
    <location>
        <begin position="291"/>
        <end position="315"/>
    </location>
</feature>
<keyword evidence="2 6" id="KW-1003">Cell membrane</keyword>
<comment type="caution">
    <text evidence="7">The sequence shown here is derived from an EMBL/GenBank/DDBJ whole genome shotgun (WGS) entry which is preliminary data.</text>
</comment>
<evidence type="ECO:0000256" key="2">
    <source>
        <dbReference type="ARBA" id="ARBA00022475"/>
    </source>
</evidence>
<feature type="transmembrane region" description="Helical" evidence="6">
    <location>
        <begin position="327"/>
        <end position="352"/>
    </location>
</feature>
<comment type="function">
    <text evidence="6">Na(+)/H(+) antiporter that extrudes sodium in exchange for external protons.</text>
</comment>
<feature type="transmembrane region" description="Helical" evidence="6">
    <location>
        <begin position="100"/>
        <end position="117"/>
    </location>
</feature>
<comment type="catalytic activity">
    <reaction evidence="6">
        <text>Na(+)(in) + 2 H(+)(out) = Na(+)(out) + 2 H(+)(in)</text>
        <dbReference type="Rhea" id="RHEA:29251"/>
        <dbReference type="ChEBI" id="CHEBI:15378"/>
        <dbReference type="ChEBI" id="CHEBI:29101"/>
    </reaction>
</comment>
<dbReference type="HAMAP" id="MF_01844">
    <property type="entry name" value="NhaA"/>
    <property type="match status" value="1"/>
</dbReference>
<dbReference type="InterPro" id="IPR023171">
    <property type="entry name" value="Na/H_antiporter_dom_sf"/>
</dbReference>
<evidence type="ECO:0000256" key="1">
    <source>
        <dbReference type="ARBA" id="ARBA00004429"/>
    </source>
</evidence>
<dbReference type="GO" id="GO:0015385">
    <property type="term" value="F:sodium:proton antiporter activity"/>
    <property type="evidence" value="ECO:0007669"/>
    <property type="project" value="UniProtKB-UniRule"/>
</dbReference>
<dbReference type="NCBIfam" id="TIGR00773">
    <property type="entry name" value="NhaA"/>
    <property type="match status" value="1"/>
</dbReference>
<proteinExistence type="inferred from homology"/>
<dbReference type="NCBIfam" id="NF007112">
    <property type="entry name" value="PRK09561.1"/>
    <property type="match status" value="1"/>
</dbReference>
<keyword evidence="4 6" id="KW-1133">Transmembrane helix</keyword>
<comment type="similarity">
    <text evidence="6">Belongs to the NhaA Na(+)/H(+) (TC 2.A.33) antiporter family.</text>
</comment>
<dbReference type="Gene3D" id="1.20.1530.10">
    <property type="entry name" value="Na+/H+ antiporter like domain"/>
    <property type="match status" value="1"/>
</dbReference>
<reference evidence="7 8" key="1">
    <citation type="submission" date="2018-04" db="EMBL/GenBank/DDBJ databases">
        <title>Sphingobacterium cortibacter sp. nov.</title>
        <authorList>
            <person name="Li Y."/>
        </authorList>
    </citation>
    <scope>NUCLEOTIDE SEQUENCE [LARGE SCALE GENOMIC DNA]</scope>
    <source>
        <strain evidence="7 8">2c-3</strain>
    </source>
</reference>